<evidence type="ECO:0000313" key="1">
    <source>
        <dbReference type="EMBL" id="EEG70240.1"/>
    </source>
</evidence>
<comment type="caution">
    <text evidence="1">The sequence shown here is derived from an EMBL/GenBank/DDBJ whole genome shotgun (WGS) entry which is preliminary data.</text>
</comment>
<gene>
    <name evidence="1" type="ORF">BIFPSEUDO_03981</name>
</gene>
<name>C0BU99_BIFPS</name>
<accession>C0BU99</accession>
<dbReference type="EMBL" id="ABXX02000004">
    <property type="protein sequence ID" value="EEG70240.1"/>
    <property type="molecule type" value="Genomic_DNA"/>
</dbReference>
<proteinExistence type="predicted"/>
<protein>
    <submittedName>
        <fullName evidence="1">Uncharacterized protein</fullName>
    </submittedName>
</protein>
<reference evidence="1 2" key="2">
    <citation type="submission" date="2009-02" db="EMBL/GenBank/DDBJ databases">
        <authorList>
            <person name="Fulton L."/>
            <person name="Clifton S."/>
            <person name="Fulton B."/>
            <person name="Xu J."/>
            <person name="Minx P."/>
            <person name="Pepin K.H."/>
            <person name="Johnson M."/>
            <person name="Bhonagiri V."/>
            <person name="Nash W.E."/>
            <person name="Mardis E.R."/>
            <person name="Wilson R.K."/>
        </authorList>
    </citation>
    <scope>NUCLEOTIDE SEQUENCE [LARGE SCALE GENOMIC DNA]</scope>
    <source>
        <strain evidence="1 2">DSM 20438</strain>
    </source>
</reference>
<reference evidence="1 2" key="1">
    <citation type="submission" date="2009-02" db="EMBL/GenBank/DDBJ databases">
        <title>Draft genome sequence of Bifidobacterium pseudocatenulatum (DSM 20438).</title>
        <authorList>
            <person name="Sudarsanam P."/>
            <person name="Ley R."/>
            <person name="Guruge J."/>
            <person name="Turnbaugh P.J."/>
            <person name="Mahowald M."/>
            <person name="Liep D."/>
            <person name="Gordon J."/>
        </authorList>
    </citation>
    <scope>NUCLEOTIDE SEQUENCE [LARGE SCALE GENOMIC DNA]</scope>
    <source>
        <strain evidence="1 2">DSM 20438</strain>
    </source>
</reference>
<dbReference type="Proteomes" id="UP000003875">
    <property type="component" value="Unassembled WGS sequence"/>
</dbReference>
<evidence type="ECO:0000313" key="2">
    <source>
        <dbReference type="Proteomes" id="UP000003875"/>
    </source>
</evidence>
<sequence length="45" mass="5389">MRHLTYGRLFSYLFLEYGRSRKAMELGSRIDNQLFAIFITLMSEL</sequence>
<dbReference type="AlphaFoldDB" id="C0BU99"/>
<organism evidence="1 2">
    <name type="scientific">Bifidobacterium pseudocatenulatum DSM 20438 = JCM 1200 = LMG 10505</name>
    <dbReference type="NCBI Taxonomy" id="547043"/>
    <lineage>
        <taxon>Bacteria</taxon>
        <taxon>Bacillati</taxon>
        <taxon>Actinomycetota</taxon>
        <taxon>Actinomycetes</taxon>
        <taxon>Bifidobacteriales</taxon>
        <taxon>Bifidobacteriaceae</taxon>
        <taxon>Bifidobacterium</taxon>
    </lineage>
</organism>